<comment type="caution">
    <text evidence="2">The sequence shown here is derived from an EMBL/GenBank/DDBJ whole genome shotgun (WGS) entry which is preliminary data.</text>
</comment>
<feature type="compositionally biased region" description="Low complexity" evidence="1">
    <location>
        <begin position="71"/>
        <end position="92"/>
    </location>
</feature>
<evidence type="ECO:0000256" key="1">
    <source>
        <dbReference type="SAM" id="MobiDB-lite"/>
    </source>
</evidence>
<feature type="compositionally biased region" description="Polar residues" evidence="1">
    <location>
        <begin position="60"/>
        <end position="70"/>
    </location>
</feature>
<organism evidence="2 3">
    <name type="scientific">Pleurodeles waltl</name>
    <name type="common">Iberian ribbed newt</name>
    <dbReference type="NCBI Taxonomy" id="8319"/>
    <lineage>
        <taxon>Eukaryota</taxon>
        <taxon>Metazoa</taxon>
        <taxon>Chordata</taxon>
        <taxon>Craniata</taxon>
        <taxon>Vertebrata</taxon>
        <taxon>Euteleostomi</taxon>
        <taxon>Amphibia</taxon>
        <taxon>Batrachia</taxon>
        <taxon>Caudata</taxon>
        <taxon>Salamandroidea</taxon>
        <taxon>Salamandridae</taxon>
        <taxon>Pleurodelinae</taxon>
        <taxon>Pleurodeles</taxon>
    </lineage>
</organism>
<keyword evidence="3" id="KW-1185">Reference proteome</keyword>
<feature type="region of interest" description="Disordered" evidence="1">
    <location>
        <begin position="1"/>
        <end position="127"/>
    </location>
</feature>
<dbReference type="AlphaFoldDB" id="A0AAV7SG06"/>
<dbReference type="EMBL" id="JANPWB010000008">
    <property type="protein sequence ID" value="KAJ1162483.1"/>
    <property type="molecule type" value="Genomic_DNA"/>
</dbReference>
<reference evidence="2" key="1">
    <citation type="journal article" date="2022" name="bioRxiv">
        <title>Sequencing and chromosome-scale assembly of the giantPleurodeles waltlgenome.</title>
        <authorList>
            <person name="Brown T."/>
            <person name="Elewa A."/>
            <person name="Iarovenko S."/>
            <person name="Subramanian E."/>
            <person name="Araus A.J."/>
            <person name="Petzold A."/>
            <person name="Susuki M."/>
            <person name="Suzuki K.-i.T."/>
            <person name="Hayashi T."/>
            <person name="Toyoda A."/>
            <person name="Oliveira C."/>
            <person name="Osipova E."/>
            <person name="Leigh N.D."/>
            <person name="Simon A."/>
            <person name="Yun M.H."/>
        </authorList>
    </citation>
    <scope>NUCLEOTIDE SEQUENCE</scope>
    <source>
        <strain evidence="2">20211129_DDA</strain>
        <tissue evidence="2">Liver</tissue>
    </source>
</reference>
<dbReference type="Proteomes" id="UP001066276">
    <property type="component" value="Chromosome 4_2"/>
</dbReference>
<sequence length="127" mass="13008">MRNSAQPKPPGASTHEAALTAPAPAQEAPDQRRPGTSSPGRASRTLEGAAPAEDPRGQLQVVNPSATSLQPPTRSRGPPAGARPGRGTAPAGHLSDCRKVVRASHSRGQRDPGGDPGNPIRQRPEAA</sequence>
<proteinExistence type="predicted"/>
<name>A0AAV7SG06_PLEWA</name>
<gene>
    <name evidence="2" type="ORF">NDU88_002951</name>
</gene>
<evidence type="ECO:0000313" key="3">
    <source>
        <dbReference type="Proteomes" id="UP001066276"/>
    </source>
</evidence>
<feature type="compositionally biased region" description="Low complexity" evidence="1">
    <location>
        <begin position="17"/>
        <end position="28"/>
    </location>
</feature>
<evidence type="ECO:0000313" key="2">
    <source>
        <dbReference type="EMBL" id="KAJ1162483.1"/>
    </source>
</evidence>
<accession>A0AAV7SG06</accession>
<protein>
    <submittedName>
        <fullName evidence="2">Uncharacterized protein</fullName>
    </submittedName>
</protein>